<evidence type="ECO:0000313" key="13">
    <source>
        <dbReference type="EMBL" id="MCV9885747.1"/>
    </source>
</evidence>
<comment type="caution">
    <text evidence="13">The sequence shown here is derived from an EMBL/GenBank/DDBJ whole genome shotgun (WGS) entry which is preliminary data.</text>
</comment>
<organism evidence="13 14">
    <name type="scientific">Metabacillus halosaccharovorans</name>
    <dbReference type="NCBI Taxonomy" id="930124"/>
    <lineage>
        <taxon>Bacteria</taxon>
        <taxon>Bacillati</taxon>
        <taxon>Bacillota</taxon>
        <taxon>Bacilli</taxon>
        <taxon>Bacillales</taxon>
        <taxon>Bacillaceae</taxon>
        <taxon>Metabacillus</taxon>
    </lineage>
</organism>
<evidence type="ECO:0000256" key="3">
    <source>
        <dbReference type="ARBA" id="ARBA00004947"/>
    </source>
</evidence>
<dbReference type="EMBL" id="JAOYEY010000033">
    <property type="protein sequence ID" value="MCV9885747.1"/>
    <property type="molecule type" value="Genomic_DNA"/>
</dbReference>
<evidence type="ECO:0000256" key="9">
    <source>
        <dbReference type="ARBA" id="ARBA00023277"/>
    </source>
</evidence>
<evidence type="ECO:0000256" key="6">
    <source>
        <dbReference type="ARBA" id="ARBA00022679"/>
    </source>
</evidence>
<keyword evidence="5 10" id="KW-0963">Cytoplasm</keyword>
<evidence type="ECO:0000259" key="11">
    <source>
        <dbReference type="Pfam" id="PF01087"/>
    </source>
</evidence>
<evidence type="ECO:0000256" key="5">
    <source>
        <dbReference type="ARBA" id="ARBA00022490"/>
    </source>
</evidence>
<proteinExistence type="inferred from homology"/>
<dbReference type="PROSITE" id="PS01163">
    <property type="entry name" value="GAL_P_UDP_TRANSF_II"/>
    <property type="match status" value="1"/>
</dbReference>
<comment type="pathway">
    <text evidence="3 10">Carbohydrate metabolism; galactose metabolism.</text>
</comment>
<name>A0ABT3DGE8_9BACI</name>
<keyword evidence="9 10" id="KW-0119">Carbohydrate metabolism</keyword>
<dbReference type="InterPro" id="IPR005850">
    <property type="entry name" value="GalP_Utransf_C"/>
</dbReference>
<dbReference type="InterPro" id="IPR005849">
    <property type="entry name" value="GalP_Utransf_N"/>
</dbReference>
<protein>
    <recommendedName>
        <fullName evidence="10">Galactose-1-phosphate uridylyltransferase</fullName>
        <shortName evidence="10">Gal-1-P uridylyltransferase</shortName>
        <ecNumber evidence="10">2.7.7.12</ecNumber>
    </recommendedName>
    <alternativeName>
        <fullName evidence="10">UDP-glucose--hexose-1-phosphate uridylyltransferase</fullName>
    </alternativeName>
</protein>
<dbReference type="EC" id="2.7.7.12" evidence="10"/>
<reference evidence="13 14" key="1">
    <citation type="submission" date="2022-10" db="EMBL/GenBank/DDBJ databases">
        <title>Draft genome assembly of moderately radiation resistant bacterium Metabacillus halosaccharovorans.</title>
        <authorList>
            <person name="Pal S."/>
            <person name="Gopinathan A."/>
        </authorList>
    </citation>
    <scope>NUCLEOTIDE SEQUENCE [LARGE SCALE GENOMIC DNA]</scope>
    <source>
        <strain evidence="13 14">VITHBRA001</strain>
    </source>
</reference>
<dbReference type="PANTHER" id="PTHR39191:SF1">
    <property type="entry name" value="DUF4922 DOMAIN-CONTAINING PROTEIN"/>
    <property type="match status" value="1"/>
</dbReference>
<evidence type="ECO:0000259" key="12">
    <source>
        <dbReference type="Pfam" id="PF02744"/>
    </source>
</evidence>
<comment type="similarity">
    <text evidence="4 10">Belongs to the galactose-1-phosphate uridylyltransferase type 2 family.</text>
</comment>
<dbReference type="Pfam" id="PF01087">
    <property type="entry name" value="GalP_UDP_transf"/>
    <property type="match status" value="1"/>
</dbReference>
<evidence type="ECO:0000256" key="2">
    <source>
        <dbReference type="ARBA" id="ARBA00004496"/>
    </source>
</evidence>
<dbReference type="NCBIfam" id="NF003629">
    <property type="entry name" value="PRK05270.1-2"/>
    <property type="match status" value="1"/>
</dbReference>
<keyword evidence="6 10" id="KW-0808">Transferase</keyword>
<dbReference type="RefSeq" id="WP_264142481.1">
    <property type="nucleotide sequence ID" value="NZ_JAOYEY010000033.1"/>
</dbReference>
<dbReference type="Proteomes" id="UP001526147">
    <property type="component" value="Unassembled WGS sequence"/>
</dbReference>
<feature type="domain" description="Galactose-1-phosphate uridyl transferase N-terminal" evidence="11">
    <location>
        <begin position="48"/>
        <end position="235"/>
    </location>
</feature>
<gene>
    <name evidence="10 13" type="primary">galT</name>
    <name evidence="13" type="ORF">OIH86_08775</name>
</gene>
<evidence type="ECO:0000256" key="10">
    <source>
        <dbReference type="HAMAP-Rule" id="MF_00571"/>
    </source>
</evidence>
<feature type="domain" description="Galactose-1-phosphate uridyl transferase C-terminal" evidence="12">
    <location>
        <begin position="251"/>
        <end position="439"/>
    </location>
</feature>
<evidence type="ECO:0000256" key="7">
    <source>
        <dbReference type="ARBA" id="ARBA00022695"/>
    </source>
</evidence>
<comment type="subcellular location">
    <subcellularLocation>
        <location evidence="2 10">Cytoplasm</location>
    </subcellularLocation>
</comment>
<evidence type="ECO:0000256" key="1">
    <source>
        <dbReference type="ARBA" id="ARBA00001107"/>
    </source>
</evidence>
<evidence type="ECO:0000313" key="14">
    <source>
        <dbReference type="Proteomes" id="UP001526147"/>
    </source>
</evidence>
<dbReference type="Pfam" id="PF02744">
    <property type="entry name" value="GalP_UDP_tr_C"/>
    <property type="match status" value="1"/>
</dbReference>
<dbReference type="InterPro" id="IPR000766">
    <property type="entry name" value="GalP_uridyl_Trfase_II"/>
</dbReference>
<dbReference type="HAMAP" id="MF_00571">
    <property type="entry name" value="GalP_UDP_trans"/>
    <property type="match status" value="1"/>
</dbReference>
<comment type="catalytic activity">
    <reaction evidence="1 10">
        <text>alpha-D-galactose 1-phosphate + UDP-alpha-D-glucose = alpha-D-glucose 1-phosphate + UDP-alpha-D-galactose</text>
        <dbReference type="Rhea" id="RHEA:13989"/>
        <dbReference type="ChEBI" id="CHEBI:58336"/>
        <dbReference type="ChEBI" id="CHEBI:58601"/>
        <dbReference type="ChEBI" id="CHEBI:58885"/>
        <dbReference type="ChEBI" id="CHEBI:66914"/>
        <dbReference type="EC" id="2.7.7.12"/>
    </reaction>
</comment>
<keyword evidence="8 10" id="KW-0299">Galactose metabolism</keyword>
<keyword evidence="7 10" id="KW-0548">Nucleotidyltransferase</keyword>
<dbReference type="GO" id="GO:0008108">
    <property type="term" value="F:UDP-glucose:hexose-1-phosphate uridylyltransferase activity"/>
    <property type="evidence" value="ECO:0007669"/>
    <property type="project" value="UniProtKB-EC"/>
</dbReference>
<keyword evidence="14" id="KW-1185">Reference proteome</keyword>
<dbReference type="PANTHER" id="PTHR39191">
    <property type="entry name" value="GALACTOSE-1-PHOSPHATE URIDYLYLTRANSFERASE"/>
    <property type="match status" value="1"/>
</dbReference>
<evidence type="ECO:0000256" key="8">
    <source>
        <dbReference type="ARBA" id="ARBA00023144"/>
    </source>
</evidence>
<dbReference type="PIRSF" id="PIRSF006005">
    <property type="entry name" value="GalT_BS"/>
    <property type="match status" value="1"/>
</dbReference>
<dbReference type="InterPro" id="IPR023425">
    <property type="entry name" value="GalP_uridyl_Trfase_II_CS"/>
</dbReference>
<sequence>MSIHIDAEIERLLQFALKKEMITIWDVDLARNKLLEVLQLSDVKAVTVDEEVPDSPVTILETILDWAAEQGLIEDNTVTYRDLFDTKIMGCLVPSQGEIIRRFDELVFQGGPKQATEWFYQFSQVVHYIRTDRIAKNEKWLVGTEYGDLQMTINLSKPEKDPVAIAAARNMQKSEYPACLLCKENVGYAGRLDHPARQNHRIIPVTLDNEQWFLQFSPYVYYNEHAIVFSGEHKPMKISKDSFKKLLHFVEQYPHYFLGSNADLPIVGGSILSHDHFQGGHHTFPMEVAEKMYSFSVSKYPSIDFAIVKWPMSVLRLQGNNQADIIAAADDILQEWKTYSDETVEIHAFSGEAPHNTITPIARRRGELFELDLVLRNNRTSDEHPFGIFHPHQEVHHIKKENIGLIEVMGLAVLPGRLLDELKKLAEFLVEADGLGKIEKDDEINKHYEWAKQVYNKYPDLTEANVYNVLLKEVGHVFATILEHAGVFKQDEAGQQGFKRFVQQLQTSLK</sequence>
<accession>A0ABT3DGE8</accession>
<evidence type="ECO:0000256" key="4">
    <source>
        <dbReference type="ARBA" id="ARBA00008706"/>
    </source>
</evidence>
<dbReference type="NCBIfam" id="TIGR01239">
    <property type="entry name" value="galT_2"/>
    <property type="match status" value="1"/>
</dbReference>